<reference evidence="2" key="1">
    <citation type="submission" date="2017-10" db="EMBL/GenBank/DDBJ databases">
        <title>Rapid genome shrinkage in a self-fertile nematode reveals novel sperm competition proteins.</title>
        <authorList>
            <person name="Yin D."/>
            <person name="Schwarz E.M."/>
            <person name="Thomas C.G."/>
            <person name="Felde R.L."/>
            <person name="Korf I.F."/>
            <person name="Cutter A.D."/>
            <person name="Schartner C.M."/>
            <person name="Ralston E.J."/>
            <person name="Meyer B.J."/>
            <person name="Haag E.S."/>
        </authorList>
    </citation>
    <scope>NUCLEOTIDE SEQUENCE [LARGE SCALE GENOMIC DNA]</scope>
    <source>
        <strain evidence="2">JU1422</strain>
    </source>
</reference>
<evidence type="ECO:0000313" key="2">
    <source>
        <dbReference type="Proteomes" id="UP000230233"/>
    </source>
</evidence>
<gene>
    <name evidence="1" type="primary">Cnig_chr_V.g19582</name>
    <name evidence="1" type="ORF">B9Z55_019582</name>
</gene>
<comment type="caution">
    <text evidence="1">The sequence shown here is derived from an EMBL/GenBank/DDBJ whole genome shotgun (WGS) entry which is preliminary data.</text>
</comment>
<sequence>MGEKEEAAPVLLQCLESGRVDVICSILSQMSEFRLQIQYKMAAVAENQADFHAQVDKVCCNEGTLLHKAVGLDAPDSVAALLSGGVNPCVQNSDGKTAYQCCKSENVRLSFVREALQSITMNK</sequence>
<proteinExistence type="predicted"/>
<name>A0A2G5TIZ7_9PELO</name>
<keyword evidence="2" id="KW-1185">Reference proteome</keyword>
<organism evidence="1 2">
    <name type="scientific">Caenorhabditis nigoni</name>
    <dbReference type="NCBI Taxonomy" id="1611254"/>
    <lineage>
        <taxon>Eukaryota</taxon>
        <taxon>Metazoa</taxon>
        <taxon>Ecdysozoa</taxon>
        <taxon>Nematoda</taxon>
        <taxon>Chromadorea</taxon>
        <taxon>Rhabditida</taxon>
        <taxon>Rhabditina</taxon>
        <taxon>Rhabditomorpha</taxon>
        <taxon>Rhabditoidea</taxon>
        <taxon>Rhabditidae</taxon>
        <taxon>Peloderinae</taxon>
        <taxon>Caenorhabditis</taxon>
    </lineage>
</organism>
<dbReference type="SUPFAM" id="SSF48403">
    <property type="entry name" value="Ankyrin repeat"/>
    <property type="match status" value="1"/>
</dbReference>
<dbReference type="AlphaFoldDB" id="A0A2G5TIZ7"/>
<accession>A0A2G5TIZ7</accession>
<dbReference type="EMBL" id="PDUG01000005">
    <property type="protein sequence ID" value="PIC27272.1"/>
    <property type="molecule type" value="Genomic_DNA"/>
</dbReference>
<dbReference type="InterPro" id="IPR036770">
    <property type="entry name" value="Ankyrin_rpt-contain_sf"/>
</dbReference>
<dbReference type="STRING" id="1611254.A0A2G5TIZ7"/>
<dbReference type="Proteomes" id="UP000230233">
    <property type="component" value="Chromosome V"/>
</dbReference>
<dbReference type="OrthoDB" id="5806726at2759"/>
<dbReference type="Gene3D" id="1.25.40.20">
    <property type="entry name" value="Ankyrin repeat-containing domain"/>
    <property type="match status" value="1"/>
</dbReference>
<evidence type="ECO:0000313" key="1">
    <source>
        <dbReference type="EMBL" id="PIC27272.1"/>
    </source>
</evidence>
<protein>
    <submittedName>
        <fullName evidence="1">Uncharacterized protein</fullName>
    </submittedName>
</protein>